<feature type="DNA-binding region" description="OmpR/PhoB-type" evidence="9">
    <location>
        <begin position="131"/>
        <end position="229"/>
    </location>
</feature>
<dbReference type="Pfam" id="PF00072">
    <property type="entry name" value="Response_reg"/>
    <property type="match status" value="1"/>
</dbReference>
<dbReference type="EMBL" id="DWYZ01000211">
    <property type="protein sequence ID" value="HJB29382.1"/>
    <property type="molecule type" value="Genomic_DNA"/>
</dbReference>
<dbReference type="InterPro" id="IPR011006">
    <property type="entry name" value="CheY-like_superfamily"/>
</dbReference>
<protein>
    <recommendedName>
        <fullName evidence="1">Stage 0 sporulation protein A homolog</fullName>
    </recommendedName>
</protein>
<dbReference type="InterPro" id="IPR016032">
    <property type="entry name" value="Sig_transdc_resp-reg_C-effctor"/>
</dbReference>
<evidence type="ECO:0000256" key="7">
    <source>
        <dbReference type="ARBA" id="ARBA00024867"/>
    </source>
</evidence>
<name>A0A9D2RWL3_9FIRM</name>
<evidence type="ECO:0000259" key="10">
    <source>
        <dbReference type="PROSITE" id="PS50110"/>
    </source>
</evidence>
<dbReference type="Gene3D" id="6.10.250.690">
    <property type="match status" value="1"/>
</dbReference>
<dbReference type="SMART" id="SM00862">
    <property type="entry name" value="Trans_reg_C"/>
    <property type="match status" value="1"/>
</dbReference>
<dbReference type="AlphaFoldDB" id="A0A9D2RWL3"/>
<dbReference type="CDD" id="cd17574">
    <property type="entry name" value="REC_OmpR"/>
    <property type="match status" value="1"/>
</dbReference>
<keyword evidence="5 9" id="KW-0238">DNA-binding</keyword>
<keyword evidence="4" id="KW-0805">Transcription regulation</keyword>
<dbReference type="InterPro" id="IPR001867">
    <property type="entry name" value="OmpR/PhoB-type_DNA-bd"/>
</dbReference>
<comment type="function">
    <text evidence="7">May play the central regulatory role in sporulation. It may be an element of the effector pathway responsible for the activation of sporulation genes in response to nutritional stress. Spo0A may act in concert with spo0H (a sigma factor) to control the expression of some genes that are critical to the sporulation process.</text>
</comment>
<evidence type="ECO:0000256" key="6">
    <source>
        <dbReference type="ARBA" id="ARBA00023163"/>
    </source>
</evidence>
<dbReference type="Gene3D" id="1.10.10.10">
    <property type="entry name" value="Winged helix-like DNA-binding domain superfamily/Winged helix DNA-binding domain"/>
    <property type="match status" value="1"/>
</dbReference>
<organism evidence="12 13">
    <name type="scientific">Candidatus Blautia faecavium</name>
    <dbReference type="NCBI Taxonomy" id="2838487"/>
    <lineage>
        <taxon>Bacteria</taxon>
        <taxon>Bacillati</taxon>
        <taxon>Bacillota</taxon>
        <taxon>Clostridia</taxon>
        <taxon>Lachnospirales</taxon>
        <taxon>Lachnospiraceae</taxon>
        <taxon>Blautia</taxon>
    </lineage>
</organism>
<evidence type="ECO:0000256" key="3">
    <source>
        <dbReference type="ARBA" id="ARBA00023012"/>
    </source>
</evidence>
<dbReference type="InterPro" id="IPR001789">
    <property type="entry name" value="Sig_transdc_resp-reg_receiver"/>
</dbReference>
<reference evidence="12" key="2">
    <citation type="submission" date="2021-04" db="EMBL/GenBank/DDBJ databases">
        <authorList>
            <person name="Gilroy R."/>
        </authorList>
    </citation>
    <scope>NUCLEOTIDE SEQUENCE</scope>
    <source>
        <strain evidence="12">ChiSjej1B19-5720</strain>
    </source>
</reference>
<evidence type="ECO:0000313" key="13">
    <source>
        <dbReference type="Proteomes" id="UP000823842"/>
    </source>
</evidence>
<dbReference type="SUPFAM" id="SSF46894">
    <property type="entry name" value="C-terminal effector domain of the bipartite response regulators"/>
    <property type="match status" value="1"/>
</dbReference>
<dbReference type="CDD" id="cd00383">
    <property type="entry name" value="trans_reg_C"/>
    <property type="match status" value="1"/>
</dbReference>
<sequence length="239" mass="27701">MAKIYYAEDEKEIRDIVAAFLANEGYEIHTFERGDLLMEKFRESPCDLVILDIMMPGKDGITVLTELRSISRVPVIMLTAKDSDSDYYSGLALGSDDYIAKPFKPLILSAKIKALLRRIEYEKNTEEKQNVQDLQCGNVRYLPKQHIFTVRQKEVCLTPTEMKFLEFMMQHFEEAVSKNEILDAVWKINFDIESRVADETNRRLRKKLTAAGADIYVQTVWGYGFKLTKKEADHDQKKK</sequence>
<evidence type="ECO:0000256" key="2">
    <source>
        <dbReference type="ARBA" id="ARBA00022553"/>
    </source>
</evidence>
<dbReference type="Proteomes" id="UP000823842">
    <property type="component" value="Unassembled WGS sequence"/>
</dbReference>
<proteinExistence type="predicted"/>
<dbReference type="PANTHER" id="PTHR48111:SF1">
    <property type="entry name" value="TWO-COMPONENT RESPONSE REGULATOR ORR33"/>
    <property type="match status" value="1"/>
</dbReference>
<keyword evidence="2 8" id="KW-0597">Phosphoprotein</keyword>
<keyword evidence="3" id="KW-0902">Two-component regulatory system</keyword>
<dbReference type="PANTHER" id="PTHR48111">
    <property type="entry name" value="REGULATOR OF RPOS"/>
    <property type="match status" value="1"/>
</dbReference>
<dbReference type="GO" id="GO:0006355">
    <property type="term" value="P:regulation of DNA-templated transcription"/>
    <property type="evidence" value="ECO:0007669"/>
    <property type="project" value="InterPro"/>
</dbReference>
<accession>A0A9D2RWL3</accession>
<dbReference type="GO" id="GO:0000976">
    <property type="term" value="F:transcription cis-regulatory region binding"/>
    <property type="evidence" value="ECO:0007669"/>
    <property type="project" value="TreeGrafter"/>
</dbReference>
<keyword evidence="6" id="KW-0804">Transcription</keyword>
<evidence type="ECO:0000256" key="9">
    <source>
        <dbReference type="PROSITE-ProRule" id="PRU01091"/>
    </source>
</evidence>
<feature type="modified residue" description="4-aspartylphosphate" evidence="8">
    <location>
        <position position="52"/>
    </location>
</feature>
<feature type="domain" description="OmpR/PhoB-type" evidence="11">
    <location>
        <begin position="131"/>
        <end position="229"/>
    </location>
</feature>
<evidence type="ECO:0000256" key="5">
    <source>
        <dbReference type="ARBA" id="ARBA00023125"/>
    </source>
</evidence>
<dbReference type="InterPro" id="IPR036388">
    <property type="entry name" value="WH-like_DNA-bd_sf"/>
</dbReference>
<dbReference type="Pfam" id="PF00486">
    <property type="entry name" value="Trans_reg_C"/>
    <property type="match status" value="1"/>
</dbReference>
<dbReference type="InterPro" id="IPR039420">
    <property type="entry name" value="WalR-like"/>
</dbReference>
<dbReference type="Gene3D" id="3.40.50.2300">
    <property type="match status" value="1"/>
</dbReference>
<evidence type="ECO:0000259" key="11">
    <source>
        <dbReference type="PROSITE" id="PS51755"/>
    </source>
</evidence>
<reference evidence="12" key="1">
    <citation type="journal article" date="2021" name="PeerJ">
        <title>Extensive microbial diversity within the chicken gut microbiome revealed by metagenomics and culture.</title>
        <authorList>
            <person name="Gilroy R."/>
            <person name="Ravi A."/>
            <person name="Getino M."/>
            <person name="Pursley I."/>
            <person name="Horton D.L."/>
            <person name="Alikhan N.F."/>
            <person name="Baker D."/>
            <person name="Gharbi K."/>
            <person name="Hall N."/>
            <person name="Watson M."/>
            <person name="Adriaenssens E.M."/>
            <person name="Foster-Nyarko E."/>
            <person name="Jarju S."/>
            <person name="Secka A."/>
            <person name="Antonio M."/>
            <person name="Oren A."/>
            <person name="Chaudhuri R.R."/>
            <person name="La Ragione R."/>
            <person name="Hildebrand F."/>
            <person name="Pallen M.J."/>
        </authorList>
    </citation>
    <scope>NUCLEOTIDE SEQUENCE</scope>
    <source>
        <strain evidence="12">ChiSjej1B19-5720</strain>
    </source>
</reference>
<evidence type="ECO:0000256" key="1">
    <source>
        <dbReference type="ARBA" id="ARBA00018672"/>
    </source>
</evidence>
<evidence type="ECO:0000256" key="4">
    <source>
        <dbReference type="ARBA" id="ARBA00023015"/>
    </source>
</evidence>
<feature type="domain" description="Response regulatory" evidence="10">
    <location>
        <begin position="3"/>
        <end position="116"/>
    </location>
</feature>
<dbReference type="FunFam" id="3.40.50.2300:FF:000001">
    <property type="entry name" value="DNA-binding response regulator PhoB"/>
    <property type="match status" value="1"/>
</dbReference>
<dbReference type="GO" id="GO:0005829">
    <property type="term" value="C:cytosol"/>
    <property type="evidence" value="ECO:0007669"/>
    <property type="project" value="TreeGrafter"/>
</dbReference>
<evidence type="ECO:0000256" key="8">
    <source>
        <dbReference type="PROSITE-ProRule" id="PRU00169"/>
    </source>
</evidence>
<evidence type="ECO:0000313" key="12">
    <source>
        <dbReference type="EMBL" id="HJB29382.1"/>
    </source>
</evidence>
<comment type="caution">
    <text evidence="12">The sequence shown here is derived from an EMBL/GenBank/DDBJ whole genome shotgun (WGS) entry which is preliminary data.</text>
</comment>
<dbReference type="GO" id="GO:0032993">
    <property type="term" value="C:protein-DNA complex"/>
    <property type="evidence" value="ECO:0007669"/>
    <property type="project" value="TreeGrafter"/>
</dbReference>
<dbReference type="GO" id="GO:0000156">
    <property type="term" value="F:phosphorelay response regulator activity"/>
    <property type="evidence" value="ECO:0007669"/>
    <property type="project" value="TreeGrafter"/>
</dbReference>
<dbReference type="PROSITE" id="PS50110">
    <property type="entry name" value="RESPONSE_REGULATORY"/>
    <property type="match status" value="1"/>
</dbReference>
<dbReference type="SUPFAM" id="SSF52172">
    <property type="entry name" value="CheY-like"/>
    <property type="match status" value="1"/>
</dbReference>
<gene>
    <name evidence="12" type="ORF">IAA06_11395</name>
</gene>
<dbReference type="SMART" id="SM00448">
    <property type="entry name" value="REC"/>
    <property type="match status" value="1"/>
</dbReference>
<dbReference type="PROSITE" id="PS51755">
    <property type="entry name" value="OMPR_PHOB"/>
    <property type="match status" value="1"/>
</dbReference>